<dbReference type="GO" id="GO:0016779">
    <property type="term" value="F:nucleotidyltransferase activity"/>
    <property type="evidence" value="ECO:0007669"/>
    <property type="project" value="InterPro"/>
</dbReference>
<organism evidence="2 3">
    <name type="scientific">Thermoproteus uzoniensis (strain 768-20)</name>
    <dbReference type="NCBI Taxonomy" id="999630"/>
    <lineage>
        <taxon>Archaea</taxon>
        <taxon>Thermoproteota</taxon>
        <taxon>Thermoprotei</taxon>
        <taxon>Thermoproteales</taxon>
        <taxon>Thermoproteaceae</taxon>
        <taxon>Thermoproteus</taxon>
    </lineage>
</organism>
<keyword evidence="3" id="KW-1185">Reference proteome</keyword>
<dbReference type="InterPro" id="IPR002934">
    <property type="entry name" value="Polymerase_NTP_transf_dom"/>
</dbReference>
<dbReference type="CDD" id="cd05403">
    <property type="entry name" value="NT_KNTase_like"/>
    <property type="match status" value="1"/>
</dbReference>
<dbReference type="KEGG" id="tuz:TUZN_1213"/>
<dbReference type="eggNOG" id="arCOG01205">
    <property type="taxonomic scope" value="Archaea"/>
</dbReference>
<dbReference type="AlphaFoldDB" id="F2L0L0"/>
<dbReference type="InterPro" id="IPR043519">
    <property type="entry name" value="NT_sf"/>
</dbReference>
<dbReference type="PANTHER" id="PTHR37030">
    <property type="entry name" value="NUCLEOTIDYLTRANSFERASE"/>
    <property type="match status" value="1"/>
</dbReference>
<dbReference type="RefSeq" id="WP_013680028.1">
    <property type="nucleotide sequence ID" value="NC_015315.1"/>
</dbReference>
<dbReference type="Proteomes" id="UP000008138">
    <property type="component" value="Chromosome"/>
</dbReference>
<name>F2L0L0_THEU7</name>
<evidence type="ECO:0000313" key="3">
    <source>
        <dbReference type="Proteomes" id="UP000008138"/>
    </source>
</evidence>
<dbReference type="Gene3D" id="3.30.460.10">
    <property type="entry name" value="Beta Polymerase, domain 2"/>
    <property type="match status" value="1"/>
</dbReference>
<protein>
    <submittedName>
        <fullName evidence="2">DNA polymerase, beta domain protein region</fullName>
    </submittedName>
</protein>
<reference key="2">
    <citation type="submission" date="2011-03" db="EMBL/GenBank/DDBJ databases">
        <title>Complete genome sequence of the thermoacidophilic crenarchaeon Thermoproteus uzoniensis 768-20.</title>
        <authorList>
            <person name="Mardanov A.V."/>
            <person name="Gumerov V.M."/>
            <person name="Beletsky A.V."/>
            <person name="Prokofeva M.I."/>
            <person name="Bonch-Osmolovskaya E.A."/>
            <person name="Ravin N.V."/>
            <person name="Skryabin K.G."/>
        </authorList>
    </citation>
    <scope>NUCLEOTIDE SEQUENCE</scope>
    <source>
        <strain>768-20</strain>
    </source>
</reference>
<dbReference type="GeneID" id="10360741"/>
<evidence type="ECO:0000313" key="2">
    <source>
        <dbReference type="EMBL" id="AEA12692.1"/>
    </source>
</evidence>
<evidence type="ECO:0000259" key="1">
    <source>
        <dbReference type="Pfam" id="PF01909"/>
    </source>
</evidence>
<accession>F2L0L0</accession>
<gene>
    <name evidence="2" type="ordered locus">TUZN_1213</name>
</gene>
<dbReference type="SUPFAM" id="SSF81301">
    <property type="entry name" value="Nucleotidyltransferase"/>
    <property type="match status" value="1"/>
</dbReference>
<dbReference type="Pfam" id="PF01909">
    <property type="entry name" value="NTP_transf_2"/>
    <property type="match status" value="1"/>
</dbReference>
<dbReference type="HOGENOM" id="CLU_159724_0_1_2"/>
<dbReference type="PANTHER" id="PTHR37030:SF1">
    <property type="entry name" value="NUCLEOTIDYLTRANSFERASE"/>
    <property type="match status" value="1"/>
</dbReference>
<reference evidence="2 3" key="1">
    <citation type="journal article" date="2011" name="J. Bacteriol.">
        <title>Complete genome sequence of the thermoacidophilic crenarchaeon Thermoproteus uzoniensis 768-20.</title>
        <authorList>
            <person name="Mardanov A.V."/>
            <person name="Gumerov V.M."/>
            <person name="Beletsky A.V."/>
            <person name="Prokofeva M.I."/>
            <person name="Bonch-Osmolovskaya E.A."/>
            <person name="Ravin N.V."/>
            <person name="Skryabin K.G."/>
        </authorList>
    </citation>
    <scope>NUCLEOTIDE SEQUENCE [LARGE SCALE GENOMIC DNA]</scope>
    <source>
        <strain evidence="2 3">768-20</strain>
    </source>
</reference>
<sequence>MERLCAPARALLGEARVAVFGSVARGDWAPDSDIDVLIISLNAPEDPWRRAEVSKALKDAAGEASAVLELHIVTTRQYEEWYKKFIDKEVDIC</sequence>
<feature type="domain" description="Polymerase nucleotidyl transferase" evidence="1">
    <location>
        <begin position="12"/>
        <end position="88"/>
    </location>
</feature>
<proteinExistence type="predicted"/>
<dbReference type="EMBL" id="CP002590">
    <property type="protein sequence ID" value="AEA12692.1"/>
    <property type="molecule type" value="Genomic_DNA"/>
</dbReference>
<dbReference type="OrthoDB" id="9287at2157"/>